<comment type="caution">
    <text evidence="12">The sequence shown here is derived from an EMBL/GenBank/DDBJ whole genome shotgun (WGS) entry which is preliminary data.</text>
</comment>
<evidence type="ECO:0000256" key="9">
    <source>
        <dbReference type="RuleBase" id="RU363043"/>
    </source>
</evidence>
<dbReference type="GO" id="GO:0035435">
    <property type="term" value="P:phosphate ion transmembrane transport"/>
    <property type="evidence" value="ECO:0007669"/>
    <property type="project" value="InterPro"/>
</dbReference>
<keyword evidence="13" id="KW-1185">Reference proteome</keyword>
<evidence type="ECO:0000256" key="1">
    <source>
        <dbReference type="ARBA" id="ARBA00004651"/>
    </source>
</evidence>
<evidence type="ECO:0000259" key="11">
    <source>
        <dbReference type="PROSITE" id="PS50928"/>
    </source>
</evidence>
<protein>
    <recommendedName>
        <fullName evidence="3 9">Phosphate transport system permease protein PstA</fullName>
    </recommendedName>
</protein>
<evidence type="ECO:0000256" key="8">
    <source>
        <dbReference type="ARBA" id="ARBA00023136"/>
    </source>
</evidence>
<dbReference type="PANTHER" id="PTHR43470">
    <property type="entry name" value="PHOSPHATE TRANSPORT SYSTEM PERMEASE PROTEIN PSTA-RELATED"/>
    <property type="match status" value="1"/>
</dbReference>
<dbReference type="CDD" id="cd06261">
    <property type="entry name" value="TM_PBP2"/>
    <property type="match status" value="1"/>
</dbReference>
<sequence>MAELTEPTAGTVSKDGIADAVQRGLKKRYKREARFKFMGLAAIGFAMLTLVVLFTTIISSGIGAFVQSKLTLDVTFSAEDIDAGDIGNGNFRSVAFDALRKEFPSVPGGRRGRPLTELLSSGVPFHLREIALADPSVVGTTRQVEVTLSDDADIFLKGKMTAIEDVPVTGTGSVVGTEGEIKILSSADDFTPVLADVKRSLGNLASAQEREVSRAERRLGPLESDLAAMQARLQSATGDAAAAIQERVEGLQNDIAAVTQLRDQAQAKAEDLRKRAANPGGPEPTDDSMPSYLVAINNGLVKITSVDNAQIVGKTIVTLDHDGDVKGDDWKMIKLVVPEDSRRLTDSQIGWLWTLEQRGKTATVFNTTLFSSGDSREPELAGIWGAAVGSFWTLLVTLSLSFPIGVMAAVYLEEFAPKNRLTDIIEVNINNLAAVPSIVFGLLGLALFLNFFGLPRSAPLVGGLVLTLMTLPTIIIASRAALKSVPPSIREAALGMGASRLQAMTHHVLPLALPGMLTGTIIGMAQALGETAPLLMIGMIAFIVDIPGGPTDPATVLPVQIFLWADAPERAFVERTSAAIMVLLAFLITMNLSAVLLRKKFETRW</sequence>
<accession>A0A3S2W4J1</accession>
<keyword evidence="7 9" id="KW-1133">Transmembrane helix</keyword>
<feature type="domain" description="ABC transmembrane type-1" evidence="11">
    <location>
        <begin position="387"/>
        <end position="594"/>
    </location>
</feature>
<dbReference type="Pfam" id="PF00528">
    <property type="entry name" value="BPD_transp_1"/>
    <property type="match status" value="1"/>
</dbReference>
<dbReference type="GO" id="GO:0005315">
    <property type="term" value="F:phosphate transmembrane transporter activity"/>
    <property type="evidence" value="ECO:0007669"/>
    <property type="project" value="InterPro"/>
</dbReference>
<feature type="region of interest" description="Disordered" evidence="10">
    <location>
        <begin position="269"/>
        <end position="289"/>
    </location>
</feature>
<keyword evidence="5 9" id="KW-1003">Cell membrane</keyword>
<dbReference type="EMBL" id="SADE01000002">
    <property type="protein sequence ID" value="RVU36320.1"/>
    <property type="molecule type" value="Genomic_DNA"/>
</dbReference>
<organism evidence="12 13">
    <name type="scientific">Hwanghaeella grinnelliae</name>
    <dbReference type="NCBI Taxonomy" id="2500179"/>
    <lineage>
        <taxon>Bacteria</taxon>
        <taxon>Pseudomonadati</taxon>
        <taxon>Pseudomonadota</taxon>
        <taxon>Alphaproteobacteria</taxon>
        <taxon>Rhodospirillales</taxon>
        <taxon>Rhodospirillaceae</taxon>
        <taxon>Hwanghaeella</taxon>
    </lineage>
</organism>
<reference evidence="13" key="1">
    <citation type="submission" date="2019-01" db="EMBL/GenBank/DDBJ databases">
        <title>Gri0909 isolated from a small marine red alga.</title>
        <authorList>
            <person name="Kim J."/>
            <person name="Jeong S.E."/>
            <person name="Jeon C.O."/>
        </authorList>
    </citation>
    <scope>NUCLEOTIDE SEQUENCE [LARGE SCALE GENOMIC DNA]</scope>
    <source>
        <strain evidence="13">Gri0909</strain>
    </source>
</reference>
<feature type="transmembrane region" description="Helical" evidence="9">
    <location>
        <begin position="578"/>
        <end position="597"/>
    </location>
</feature>
<dbReference type="GO" id="GO:0005886">
    <property type="term" value="C:plasma membrane"/>
    <property type="evidence" value="ECO:0007669"/>
    <property type="project" value="UniProtKB-SubCell"/>
</dbReference>
<dbReference type="InterPro" id="IPR000515">
    <property type="entry name" value="MetI-like"/>
</dbReference>
<dbReference type="PANTHER" id="PTHR43470:SF5">
    <property type="entry name" value="PHOSPHATE TRANSPORT SYSTEM PERMEASE PROTEIN PSTA"/>
    <property type="match status" value="1"/>
</dbReference>
<dbReference type="Gene3D" id="1.10.3720.10">
    <property type="entry name" value="MetI-like"/>
    <property type="match status" value="1"/>
</dbReference>
<evidence type="ECO:0000256" key="5">
    <source>
        <dbReference type="ARBA" id="ARBA00022475"/>
    </source>
</evidence>
<evidence type="ECO:0000256" key="7">
    <source>
        <dbReference type="ARBA" id="ARBA00022989"/>
    </source>
</evidence>
<feature type="transmembrane region" description="Helical" evidence="9">
    <location>
        <begin position="508"/>
        <end position="529"/>
    </location>
</feature>
<dbReference type="Pfam" id="PF11812">
    <property type="entry name" value="DUF3333"/>
    <property type="match status" value="1"/>
</dbReference>
<keyword evidence="6 9" id="KW-0812">Transmembrane</keyword>
<name>A0A3S2W4J1_9PROT</name>
<dbReference type="Gene3D" id="1.20.120.20">
    <property type="entry name" value="Apolipoprotein"/>
    <property type="match status" value="1"/>
</dbReference>
<feature type="transmembrane region" description="Helical" evidence="9">
    <location>
        <begin position="37"/>
        <end position="66"/>
    </location>
</feature>
<comment type="subcellular location">
    <subcellularLocation>
        <location evidence="9">Cell inner membrane</location>
        <topology evidence="9">Multi-pass membrane protein</topology>
    </subcellularLocation>
    <subcellularLocation>
        <location evidence="1">Cell membrane</location>
        <topology evidence="1">Multi-pass membrane protein</topology>
    </subcellularLocation>
</comment>
<dbReference type="SUPFAM" id="SSF161098">
    <property type="entry name" value="MetI-like"/>
    <property type="match status" value="1"/>
</dbReference>
<feature type="transmembrane region" description="Helical" evidence="9">
    <location>
        <begin position="383"/>
        <end position="412"/>
    </location>
</feature>
<keyword evidence="4" id="KW-0813">Transport</keyword>
<dbReference type="OrthoDB" id="9807065at2"/>
<evidence type="ECO:0000256" key="4">
    <source>
        <dbReference type="ARBA" id="ARBA00022448"/>
    </source>
</evidence>
<evidence type="ECO:0000313" key="12">
    <source>
        <dbReference type="EMBL" id="RVU36320.1"/>
    </source>
</evidence>
<dbReference type="NCBIfam" id="TIGR00974">
    <property type="entry name" value="3a0107s02c"/>
    <property type="match status" value="1"/>
</dbReference>
<evidence type="ECO:0000256" key="10">
    <source>
        <dbReference type="SAM" id="MobiDB-lite"/>
    </source>
</evidence>
<gene>
    <name evidence="12" type="primary">pstA</name>
    <name evidence="12" type="ORF">EOI86_14000</name>
</gene>
<dbReference type="InterPro" id="IPR035906">
    <property type="entry name" value="MetI-like_sf"/>
</dbReference>
<keyword evidence="8 9" id="KW-0472">Membrane</keyword>
<comment type="similarity">
    <text evidence="2 9">Belongs to the binding-protein-dependent transport system permease family. CysTW subfamily.</text>
</comment>
<feature type="transmembrane region" description="Helical" evidence="9">
    <location>
        <begin position="432"/>
        <end position="454"/>
    </location>
</feature>
<dbReference type="AlphaFoldDB" id="A0A3S2W4J1"/>
<evidence type="ECO:0000256" key="6">
    <source>
        <dbReference type="ARBA" id="ARBA00022692"/>
    </source>
</evidence>
<evidence type="ECO:0000256" key="3">
    <source>
        <dbReference type="ARBA" id="ARBA00016864"/>
    </source>
</evidence>
<dbReference type="PROSITE" id="PS50928">
    <property type="entry name" value="ABC_TM1"/>
    <property type="match status" value="1"/>
</dbReference>
<evidence type="ECO:0000313" key="13">
    <source>
        <dbReference type="Proteomes" id="UP000287447"/>
    </source>
</evidence>
<proteinExistence type="inferred from homology"/>
<dbReference type="InterPro" id="IPR024573">
    <property type="entry name" value="DUF3333"/>
</dbReference>
<dbReference type="Proteomes" id="UP000287447">
    <property type="component" value="Unassembled WGS sequence"/>
</dbReference>
<feature type="transmembrane region" description="Helical" evidence="9">
    <location>
        <begin position="460"/>
        <end position="482"/>
    </location>
</feature>
<dbReference type="InterPro" id="IPR005672">
    <property type="entry name" value="Phosphate_PstA"/>
</dbReference>
<evidence type="ECO:0000256" key="2">
    <source>
        <dbReference type="ARBA" id="ARBA00007069"/>
    </source>
</evidence>